<organism evidence="1 2">
    <name type="scientific">Ambispora gerdemannii</name>
    <dbReference type="NCBI Taxonomy" id="144530"/>
    <lineage>
        <taxon>Eukaryota</taxon>
        <taxon>Fungi</taxon>
        <taxon>Fungi incertae sedis</taxon>
        <taxon>Mucoromycota</taxon>
        <taxon>Glomeromycotina</taxon>
        <taxon>Glomeromycetes</taxon>
        <taxon>Archaeosporales</taxon>
        <taxon>Ambisporaceae</taxon>
        <taxon>Ambispora</taxon>
    </lineage>
</organism>
<dbReference type="Proteomes" id="UP000789831">
    <property type="component" value="Unassembled WGS sequence"/>
</dbReference>
<evidence type="ECO:0000313" key="2">
    <source>
        <dbReference type="Proteomes" id="UP000789831"/>
    </source>
</evidence>
<evidence type="ECO:0000313" key="1">
    <source>
        <dbReference type="EMBL" id="CAG8605686.1"/>
    </source>
</evidence>
<dbReference type="OrthoDB" id="6132998at2759"/>
<gene>
    <name evidence="1" type="ORF">AGERDE_LOCUS9328</name>
</gene>
<dbReference type="EMBL" id="CAJVPL010002288">
    <property type="protein sequence ID" value="CAG8605686.1"/>
    <property type="molecule type" value="Genomic_DNA"/>
</dbReference>
<dbReference type="SUPFAM" id="SSF63724">
    <property type="entry name" value="Cytolysin/lectin"/>
    <property type="match status" value="1"/>
</dbReference>
<dbReference type="GO" id="GO:0046930">
    <property type="term" value="C:pore complex"/>
    <property type="evidence" value="ECO:0007669"/>
    <property type="project" value="InterPro"/>
</dbReference>
<reference evidence="1" key="1">
    <citation type="submission" date="2021-06" db="EMBL/GenBank/DDBJ databases">
        <authorList>
            <person name="Kallberg Y."/>
            <person name="Tangrot J."/>
            <person name="Rosling A."/>
        </authorList>
    </citation>
    <scope>NUCLEOTIDE SEQUENCE</scope>
    <source>
        <strain evidence="1">MT106</strain>
    </source>
</reference>
<name>A0A9N9CMZ4_9GLOM</name>
<keyword evidence="2" id="KW-1185">Reference proteome</keyword>
<dbReference type="GO" id="GO:0015267">
    <property type="term" value="F:channel activity"/>
    <property type="evidence" value="ECO:0007669"/>
    <property type="project" value="InterPro"/>
</dbReference>
<dbReference type="Pfam" id="PF06369">
    <property type="entry name" value="Anemone_cytotox"/>
    <property type="match status" value="1"/>
</dbReference>
<dbReference type="GO" id="GO:0006812">
    <property type="term" value="P:monoatomic cation transport"/>
    <property type="evidence" value="ECO:0007669"/>
    <property type="project" value="InterPro"/>
</dbReference>
<dbReference type="PANTHER" id="PTHR40388:SF1">
    <property type="entry name" value="BRYOPORIN"/>
    <property type="match status" value="1"/>
</dbReference>
<protein>
    <submittedName>
        <fullName evidence="1">11932_t:CDS:1</fullName>
    </submittedName>
</protein>
<dbReference type="InterPro" id="IPR009104">
    <property type="entry name" value="Anemon_actinoporin-like"/>
</dbReference>
<comment type="caution">
    <text evidence="1">The sequence shown here is derived from an EMBL/GenBank/DDBJ whole genome shotgun (WGS) entry which is preliminary data.</text>
</comment>
<dbReference type="GO" id="GO:0046931">
    <property type="term" value="P:pore complex assembly"/>
    <property type="evidence" value="ECO:0007669"/>
    <property type="project" value="InterPro"/>
</dbReference>
<dbReference type="InterPro" id="IPR050677">
    <property type="entry name" value="Actinoporin_PFT"/>
</dbReference>
<dbReference type="Gene3D" id="2.60.270.20">
    <property type="entry name" value="Cytolysin/lectin"/>
    <property type="match status" value="1"/>
</dbReference>
<dbReference type="GO" id="GO:0051715">
    <property type="term" value="P:cytolysis in another organism"/>
    <property type="evidence" value="ECO:0007669"/>
    <property type="project" value="InterPro"/>
</dbReference>
<dbReference type="AlphaFoldDB" id="A0A9N9CMZ4"/>
<dbReference type="PANTHER" id="PTHR40388">
    <property type="entry name" value="BRYOPORIN"/>
    <property type="match status" value="1"/>
</dbReference>
<accession>A0A9N9CMZ4</accession>
<sequence length="168" mass="18643">MAATLAIVSITESVLGEILKGLGSVNRKTAITIKNYSAQILDQHNVYFDSGTSDLGLPGPVLKDEGLVWGARKTAGPVATGTVGVFVYHIRNQKQSLAFMWSVPFDYNIYDNLWKIQVYDDLYKKMLDGSPNKGDSKTYKKDLDFGWRYEGSMGSSGTPFIDVKIYKN</sequence>
<dbReference type="InterPro" id="IPR015926">
    <property type="entry name" value="Cytolysin/lectin"/>
</dbReference>
<proteinExistence type="predicted"/>